<proteinExistence type="predicted"/>
<dbReference type="AlphaFoldDB" id="A0A6H5H880"/>
<name>A0A6H5H880_9HEMI</name>
<evidence type="ECO:0000313" key="2">
    <source>
        <dbReference type="Proteomes" id="UP000479000"/>
    </source>
</evidence>
<reference evidence="1 2" key="1">
    <citation type="submission" date="2020-02" db="EMBL/GenBank/DDBJ databases">
        <authorList>
            <person name="Ferguson B K."/>
        </authorList>
    </citation>
    <scope>NUCLEOTIDE SEQUENCE [LARGE SCALE GENOMIC DNA]</scope>
</reference>
<dbReference type="Proteomes" id="UP000479000">
    <property type="component" value="Unassembled WGS sequence"/>
</dbReference>
<sequence length="61" mass="6951">TSRSIDLYTTLITKSRDERKEIRIFRLRQSHAEQSDALLRSARCSTPGTGKTRGTTKLTIK</sequence>
<dbReference type="EMBL" id="CADCXU010022325">
    <property type="protein sequence ID" value="CAB0009824.1"/>
    <property type="molecule type" value="Genomic_DNA"/>
</dbReference>
<protein>
    <submittedName>
        <fullName evidence="1">Uncharacterized protein</fullName>
    </submittedName>
</protein>
<organism evidence="1 2">
    <name type="scientific">Nesidiocoris tenuis</name>
    <dbReference type="NCBI Taxonomy" id="355587"/>
    <lineage>
        <taxon>Eukaryota</taxon>
        <taxon>Metazoa</taxon>
        <taxon>Ecdysozoa</taxon>
        <taxon>Arthropoda</taxon>
        <taxon>Hexapoda</taxon>
        <taxon>Insecta</taxon>
        <taxon>Pterygota</taxon>
        <taxon>Neoptera</taxon>
        <taxon>Paraneoptera</taxon>
        <taxon>Hemiptera</taxon>
        <taxon>Heteroptera</taxon>
        <taxon>Panheteroptera</taxon>
        <taxon>Cimicomorpha</taxon>
        <taxon>Miridae</taxon>
        <taxon>Dicyphina</taxon>
        <taxon>Nesidiocoris</taxon>
    </lineage>
</organism>
<keyword evidence="2" id="KW-1185">Reference proteome</keyword>
<gene>
    <name evidence="1" type="ORF">NTEN_LOCUS14906</name>
</gene>
<evidence type="ECO:0000313" key="1">
    <source>
        <dbReference type="EMBL" id="CAB0009824.1"/>
    </source>
</evidence>
<feature type="non-terminal residue" evidence="1">
    <location>
        <position position="1"/>
    </location>
</feature>
<accession>A0A6H5H880</accession>